<proteinExistence type="predicted"/>
<dbReference type="PATRIC" id="fig|476272.21.peg.57"/>
<comment type="caution">
    <text evidence="2">The sequence shown here is derived from an EMBL/GenBank/DDBJ whole genome shotgun (WGS) entry which is preliminary data.</text>
</comment>
<evidence type="ECO:0000313" key="3">
    <source>
        <dbReference type="Proteomes" id="UP000003100"/>
    </source>
</evidence>
<name>C0CR72_BLAHS</name>
<reference evidence="2 3" key="1">
    <citation type="submission" date="2009-01" db="EMBL/GenBank/DDBJ databases">
        <authorList>
            <person name="Fulton L."/>
            <person name="Clifton S."/>
            <person name="Fulton B."/>
            <person name="Xu J."/>
            <person name="Minx P."/>
            <person name="Pepin K.H."/>
            <person name="Johnson M."/>
            <person name="Bhonagiri V."/>
            <person name="Nash W.E."/>
            <person name="Mardis E.R."/>
            <person name="Wilson R.K."/>
        </authorList>
    </citation>
    <scope>NUCLEOTIDE SEQUENCE [LARGE SCALE GENOMIC DNA]</scope>
    <source>
        <strain evidence="3">DSM 10507 / JCM 14656 / S5a33</strain>
    </source>
</reference>
<dbReference type="Pfam" id="PF12654">
    <property type="entry name" value="DUF3786"/>
    <property type="match status" value="1"/>
</dbReference>
<feature type="domain" description="DUF3786" evidence="1">
    <location>
        <begin position="30"/>
        <end position="200"/>
    </location>
</feature>
<sequence>MNHNAQGQNQRAYLEMLKIAQGRLKDRPAEEIAEKTGLIYRKEDGVFLAVSMNQKYEISCSDFLCGQKIDQWFHLVLLHYMDLGDGTPVSKELITFGEMKDGLIRGTKYDRTMVQEIKKFLKDKEPDQVKTVWKTLGAEFVSSRADLCAIFPFLPRFPLTVNVWFADDEFEATGKMLLSQTADRYLTVEDAVIVGDIVLNRWKEAWDDYEHQGITVF</sequence>
<dbReference type="EMBL" id="ACBZ01000178">
    <property type="protein sequence ID" value="EEG47738.1"/>
    <property type="molecule type" value="Genomic_DNA"/>
</dbReference>
<dbReference type="GeneID" id="86823212"/>
<evidence type="ECO:0000259" key="1">
    <source>
        <dbReference type="Pfam" id="PF12654"/>
    </source>
</evidence>
<dbReference type="eggNOG" id="ENOG5033JQC">
    <property type="taxonomic scope" value="Bacteria"/>
</dbReference>
<protein>
    <recommendedName>
        <fullName evidence="1">DUF3786 domain-containing protein</fullName>
    </recommendedName>
</protein>
<dbReference type="AlphaFoldDB" id="C0CR72"/>
<dbReference type="RefSeq" id="WP_005951690.1">
    <property type="nucleotide sequence ID" value="NZ_CP136423.1"/>
</dbReference>
<dbReference type="Proteomes" id="UP000003100">
    <property type="component" value="Unassembled WGS sequence"/>
</dbReference>
<evidence type="ECO:0000313" key="2">
    <source>
        <dbReference type="EMBL" id="EEG47738.1"/>
    </source>
</evidence>
<keyword evidence="3" id="KW-1185">Reference proteome</keyword>
<dbReference type="HOGENOM" id="CLU_106581_0_0_9"/>
<dbReference type="InterPro" id="IPR024264">
    <property type="entry name" value="DUF3786"/>
</dbReference>
<organism evidence="2 3">
    <name type="scientific">Blautia hydrogenotrophica (strain DSM 10507 / JCM 14656 / S5a33)</name>
    <name type="common">Ruminococcus hydrogenotrophicus</name>
    <dbReference type="NCBI Taxonomy" id="476272"/>
    <lineage>
        <taxon>Bacteria</taxon>
        <taxon>Bacillati</taxon>
        <taxon>Bacillota</taxon>
        <taxon>Clostridia</taxon>
        <taxon>Lachnospirales</taxon>
        <taxon>Lachnospiraceae</taxon>
        <taxon>Blautia</taxon>
    </lineage>
</organism>
<gene>
    <name evidence="2" type="ORF">RUMHYD_03385</name>
</gene>
<reference evidence="2 3" key="2">
    <citation type="submission" date="2009-02" db="EMBL/GenBank/DDBJ databases">
        <title>Draft genome sequence of Blautia hydrogenotrophica DSM 10507 (Ruminococcus hydrogenotrophicus DSM 10507).</title>
        <authorList>
            <person name="Sudarsanam P."/>
            <person name="Ley R."/>
            <person name="Guruge J."/>
            <person name="Turnbaugh P.J."/>
            <person name="Mahowald M."/>
            <person name="Liep D."/>
            <person name="Gordon J."/>
        </authorList>
    </citation>
    <scope>NUCLEOTIDE SEQUENCE [LARGE SCALE GENOMIC DNA]</scope>
    <source>
        <strain evidence="3">DSM 10507 / JCM 14656 / S5a33</strain>
    </source>
</reference>
<accession>C0CR72</accession>